<comment type="caution">
    <text evidence="2">The sequence shown here is derived from an EMBL/GenBank/DDBJ whole genome shotgun (WGS) entry which is preliminary data.</text>
</comment>
<protein>
    <submittedName>
        <fullName evidence="2">Uncharacterized protein</fullName>
    </submittedName>
</protein>
<organism evidence="2 3">
    <name type="scientific">Cuscuta europaea</name>
    <name type="common">European dodder</name>
    <dbReference type="NCBI Taxonomy" id="41803"/>
    <lineage>
        <taxon>Eukaryota</taxon>
        <taxon>Viridiplantae</taxon>
        <taxon>Streptophyta</taxon>
        <taxon>Embryophyta</taxon>
        <taxon>Tracheophyta</taxon>
        <taxon>Spermatophyta</taxon>
        <taxon>Magnoliopsida</taxon>
        <taxon>eudicotyledons</taxon>
        <taxon>Gunneridae</taxon>
        <taxon>Pentapetalae</taxon>
        <taxon>asterids</taxon>
        <taxon>lamiids</taxon>
        <taxon>Solanales</taxon>
        <taxon>Convolvulaceae</taxon>
        <taxon>Cuscuteae</taxon>
        <taxon>Cuscuta</taxon>
        <taxon>Cuscuta subgen. Cuscuta</taxon>
    </lineage>
</organism>
<gene>
    <name evidence="2" type="ORF">CEURO_LOCUS7259</name>
</gene>
<feature type="compositionally biased region" description="Pro residues" evidence="1">
    <location>
        <begin position="91"/>
        <end position="112"/>
    </location>
</feature>
<dbReference type="PRINTS" id="PR01217">
    <property type="entry name" value="PRICHEXTENSN"/>
</dbReference>
<dbReference type="AlphaFoldDB" id="A0A9P0YYW0"/>
<keyword evidence="3" id="KW-1185">Reference proteome</keyword>
<name>A0A9P0YYW0_CUSEU</name>
<evidence type="ECO:0000256" key="1">
    <source>
        <dbReference type="SAM" id="MobiDB-lite"/>
    </source>
</evidence>
<feature type="compositionally biased region" description="Low complexity" evidence="1">
    <location>
        <begin position="79"/>
        <end position="90"/>
    </location>
</feature>
<feature type="region of interest" description="Disordered" evidence="1">
    <location>
        <begin position="46"/>
        <end position="147"/>
    </location>
</feature>
<accession>A0A9P0YYW0</accession>
<proteinExistence type="predicted"/>
<dbReference type="EMBL" id="CAMAPE010000011">
    <property type="protein sequence ID" value="CAH9079848.1"/>
    <property type="molecule type" value="Genomic_DNA"/>
</dbReference>
<evidence type="ECO:0000313" key="3">
    <source>
        <dbReference type="Proteomes" id="UP001152484"/>
    </source>
</evidence>
<reference evidence="2" key="1">
    <citation type="submission" date="2022-07" db="EMBL/GenBank/DDBJ databases">
        <authorList>
            <person name="Macas J."/>
            <person name="Novak P."/>
            <person name="Neumann P."/>
        </authorList>
    </citation>
    <scope>NUCLEOTIDE SEQUENCE</scope>
</reference>
<sequence length="147" mass="16001">MSPSVSLCHRPCNCSHRRRWPPTQATVTLALTPPSYRRRHRFIQPLETTDPTPQCAPSPLPLPGAATNLSGHHQCTQITTDRPPTTTAQPRPAPPSPNKPLLRPTPPPPAIQSPPHANSDHPNQPKSTPPSPTFDSPNHPRPPANEP</sequence>
<evidence type="ECO:0000313" key="2">
    <source>
        <dbReference type="EMBL" id="CAH9079848.1"/>
    </source>
</evidence>
<dbReference type="Proteomes" id="UP001152484">
    <property type="component" value="Unassembled WGS sequence"/>
</dbReference>
<feature type="compositionally biased region" description="Polar residues" evidence="1">
    <location>
        <begin position="67"/>
        <end position="78"/>
    </location>
</feature>